<dbReference type="AlphaFoldDB" id="A0A1I7MXY8"/>
<protein>
    <recommendedName>
        <fullName evidence="2">cysteine-S-conjugate beta-lyase</fullName>
        <ecNumber evidence="2">4.4.1.13</ecNumber>
    </recommendedName>
</protein>
<comment type="cofactor">
    <cofactor evidence="1">
        <name>pyridoxal 5'-phosphate</name>
        <dbReference type="ChEBI" id="CHEBI:597326"/>
    </cofactor>
</comment>
<dbReference type="GO" id="GO:0030170">
    <property type="term" value="F:pyridoxal phosphate binding"/>
    <property type="evidence" value="ECO:0007669"/>
    <property type="project" value="InterPro"/>
</dbReference>
<evidence type="ECO:0000256" key="2">
    <source>
        <dbReference type="ARBA" id="ARBA00012224"/>
    </source>
</evidence>
<dbReference type="NCBIfam" id="TIGR04350">
    <property type="entry name" value="C_S_lyase_PatB"/>
    <property type="match status" value="1"/>
</dbReference>
<feature type="domain" description="Aminotransferase class I/classII large" evidence="6">
    <location>
        <begin position="42"/>
        <end position="365"/>
    </location>
</feature>
<dbReference type="STRING" id="429728.SAMN05216456_0221"/>
<evidence type="ECO:0000313" key="8">
    <source>
        <dbReference type="Proteomes" id="UP000199074"/>
    </source>
</evidence>
<evidence type="ECO:0000259" key="6">
    <source>
        <dbReference type="Pfam" id="PF00155"/>
    </source>
</evidence>
<organism evidence="7 8">
    <name type="scientific">Devosia crocina</name>
    <dbReference type="NCBI Taxonomy" id="429728"/>
    <lineage>
        <taxon>Bacteria</taxon>
        <taxon>Pseudomonadati</taxon>
        <taxon>Pseudomonadota</taxon>
        <taxon>Alphaproteobacteria</taxon>
        <taxon>Hyphomicrobiales</taxon>
        <taxon>Devosiaceae</taxon>
        <taxon>Devosia</taxon>
    </lineage>
</organism>
<dbReference type="InterPro" id="IPR027619">
    <property type="entry name" value="C-S_lyase_PatB-like"/>
</dbReference>
<dbReference type="GO" id="GO:0047804">
    <property type="term" value="F:cysteine-S-conjugate beta-lyase activity"/>
    <property type="evidence" value="ECO:0007669"/>
    <property type="project" value="UniProtKB-EC"/>
</dbReference>
<gene>
    <name evidence="7" type="ORF">SAMN05216456_0221</name>
</gene>
<reference evidence="7 8" key="1">
    <citation type="submission" date="2016-10" db="EMBL/GenBank/DDBJ databases">
        <authorList>
            <person name="de Groot N.N."/>
        </authorList>
    </citation>
    <scope>NUCLEOTIDE SEQUENCE [LARGE SCALE GENOMIC DNA]</scope>
    <source>
        <strain evidence="7 8">IPL20</strain>
    </source>
</reference>
<comment type="similarity">
    <text evidence="5">Belongs to the class-II pyridoxal-phosphate-dependent aminotransferase family. MalY/PatB cystathionine beta-lyase subfamily.</text>
</comment>
<evidence type="ECO:0000256" key="4">
    <source>
        <dbReference type="ARBA" id="ARBA00023239"/>
    </source>
</evidence>
<keyword evidence="4 7" id="KW-0456">Lyase</keyword>
<dbReference type="InterPro" id="IPR015424">
    <property type="entry name" value="PyrdxlP-dep_Trfase"/>
</dbReference>
<keyword evidence="8" id="KW-1185">Reference proteome</keyword>
<name>A0A1I7MXY8_9HYPH</name>
<proteinExistence type="inferred from homology"/>
<dbReference type="Gene3D" id="3.40.640.10">
    <property type="entry name" value="Type I PLP-dependent aspartate aminotransferase-like (Major domain)"/>
    <property type="match status" value="1"/>
</dbReference>
<accession>A0A1I7MXY8</accession>
<dbReference type="EMBL" id="FPCK01000001">
    <property type="protein sequence ID" value="SFV27205.1"/>
    <property type="molecule type" value="Genomic_DNA"/>
</dbReference>
<dbReference type="Proteomes" id="UP000199074">
    <property type="component" value="Unassembled WGS sequence"/>
</dbReference>
<dbReference type="InterPro" id="IPR015422">
    <property type="entry name" value="PyrdxlP-dep_Trfase_small"/>
</dbReference>
<dbReference type="PANTHER" id="PTHR43525:SF1">
    <property type="entry name" value="PROTEIN MALY"/>
    <property type="match status" value="1"/>
</dbReference>
<evidence type="ECO:0000313" key="7">
    <source>
        <dbReference type="EMBL" id="SFV27205.1"/>
    </source>
</evidence>
<dbReference type="CDD" id="cd00609">
    <property type="entry name" value="AAT_like"/>
    <property type="match status" value="1"/>
</dbReference>
<keyword evidence="3" id="KW-0663">Pyridoxal phosphate</keyword>
<evidence type="ECO:0000256" key="5">
    <source>
        <dbReference type="ARBA" id="ARBA00037974"/>
    </source>
</evidence>
<dbReference type="InterPro" id="IPR051798">
    <property type="entry name" value="Class-II_PLP-Dep_Aminotrans"/>
</dbReference>
<dbReference type="EC" id="4.4.1.13" evidence="2"/>
<dbReference type="PANTHER" id="PTHR43525">
    <property type="entry name" value="PROTEIN MALY"/>
    <property type="match status" value="1"/>
</dbReference>
<dbReference type="Gene3D" id="3.90.1150.10">
    <property type="entry name" value="Aspartate Aminotransferase, domain 1"/>
    <property type="match status" value="1"/>
</dbReference>
<dbReference type="OrthoDB" id="3224382at2"/>
<evidence type="ECO:0000256" key="1">
    <source>
        <dbReference type="ARBA" id="ARBA00001933"/>
    </source>
</evidence>
<evidence type="ECO:0000256" key="3">
    <source>
        <dbReference type="ARBA" id="ARBA00022898"/>
    </source>
</evidence>
<dbReference type="InterPro" id="IPR015421">
    <property type="entry name" value="PyrdxlP-dep_Trfase_major"/>
</dbReference>
<dbReference type="RefSeq" id="WP_092419746.1">
    <property type="nucleotide sequence ID" value="NZ_FPCK01000001.1"/>
</dbReference>
<dbReference type="Pfam" id="PF00155">
    <property type="entry name" value="Aminotran_1_2"/>
    <property type="match status" value="1"/>
</dbReference>
<dbReference type="SUPFAM" id="SSF53383">
    <property type="entry name" value="PLP-dependent transferases"/>
    <property type="match status" value="1"/>
</dbReference>
<dbReference type="InterPro" id="IPR004839">
    <property type="entry name" value="Aminotransferase_I/II_large"/>
</dbReference>
<sequence length="375" mass="41391">MTYDFDTQIDRRNTGSNKWSKYPADVLPMWVADMDFSAAPPIVAAITERLQHPVFGYCSAKPELREQIVADMQAKYGWTISAEDIVFLPGVEPGFNMAIKALLKPGQTLAIQTPIYRPILMAPRHWELSQVDLRVDLPVAEQRSSLALADAVLLCNPHNPTGKVYRRDDLLALAEATGDKPIISDEIHCELLYDGRRHIPIASLDPSVAQRTITLMSAAKTYNIPGLKAGFAIVTDTALREHFNASRLGMVDSVNILGLEASLAAFRDCADWRDDAVAYLQENRDYLAKAVAERLPGVRMEAPEGTYLAWLDCSALGLADPQSYFVEHARVAFSAGSDFGARYNQFVRLNFGCTRQTLVEAVDRLASTPAFAGGR</sequence>